<sequence>MVLSINRNSKKDTTIYTLYWDKGGANMATHAVFEELGVSYEMIEIDLSKNMQKSTEYLAINPNGKVPTLVHQGQVIYESAAILMYVLDQHPESGLAPDTGSPRRGVYYQYLFWMSSSLQEAANRWAHPEQYISGEHNLQQVKDKANDVLSHCWDIIEKELANNGPWLLGDKLSGADFHLFMIAHWSQRYASRAQDWTHLNTHYQTMLNRASVQEMMAQEGLL</sequence>
<dbReference type="InterPro" id="IPR004046">
    <property type="entry name" value="GST_C"/>
</dbReference>
<keyword evidence="5" id="KW-1185">Reference proteome</keyword>
<comment type="caution">
    <text evidence="4">The sequence shown here is derived from an EMBL/GenBank/DDBJ whole genome shotgun (WGS) entry which is preliminary data.</text>
</comment>
<dbReference type="PANTHER" id="PTHR44051:SF8">
    <property type="entry name" value="GLUTATHIONE S-TRANSFERASE GSTA"/>
    <property type="match status" value="1"/>
</dbReference>
<dbReference type="PROSITE" id="PS50405">
    <property type="entry name" value="GST_CTER"/>
    <property type="match status" value="1"/>
</dbReference>
<evidence type="ECO:0000259" key="3">
    <source>
        <dbReference type="PROSITE" id="PS50405"/>
    </source>
</evidence>
<evidence type="ECO:0000313" key="4">
    <source>
        <dbReference type="EMBL" id="KAF0568318.1"/>
    </source>
</evidence>
<comment type="similarity">
    <text evidence="1">Belongs to the GST superfamily.</text>
</comment>
<dbReference type="InterPro" id="IPR040079">
    <property type="entry name" value="Glutathione_S-Trfase"/>
</dbReference>
<dbReference type="Proteomes" id="UP000471465">
    <property type="component" value="Unassembled WGS sequence"/>
</dbReference>
<dbReference type="SFLD" id="SFLDS00019">
    <property type="entry name" value="Glutathione_Transferase_(cytos"/>
    <property type="match status" value="1"/>
</dbReference>
<reference evidence="4 5" key="1">
    <citation type="submission" date="2019-09" db="EMBL/GenBank/DDBJ databases">
        <title>Draft genome sequence of Psychrobacter nivimaris LAMA 639, in search for biotechnological relevant genes.</title>
        <authorList>
            <person name="Lima A.O.S."/>
            <person name="Staloch B.E.K."/>
            <person name="Freitas R.C."/>
            <person name="Niero H."/>
            <person name="Silva M.A.C."/>
        </authorList>
    </citation>
    <scope>NUCLEOTIDE SEQUENCE [LARGE SCALE GENOMIC DNA]</scope>
    <source>
        <strain evidence="4 5">LAMA 639</strain>
    </source>
</reference>
<proteinExistence type="inferred from homology"/>
<dbReference type="PANTHER" id="PTHR44051">
    <property type="entry name" value="GLUTATHIONE S-TRANSFERASE-RELATED"/>
    <property type="match status" value="1"/>
</dbReference>
<dbReference type="Gene3D" id="3.40.30.10">
    <property type="entry name" value="Glutaredoxin"/>
    <property type="match status" value="1"/>
</dbReference>
<evidence type="ECO:0000256" key="1">
    <source>
        <dbReference type="RuleBase" id="RU003494"/>
    </source>
</evidence>
<dbReference type="InterPro" id="IPR036249">
    <property type="entry name" value="Thioredoxin-like_sf"/>
</dbReference>
<dbReference type="InterPro" id="IPR036282">
    <property type="entry name" value="Glutathione-S-Trfase_C_sf"/>
</dbReference>
<organism evidence="4 5">
    <name type="scientific">Psychrobacter nivimaris</name>
    <dbReference type="NCBI Taxonomy" id="281738"/>
    <lineage>
        <taxon>Bacteria</taxon>
        <taxon>Pseudomonadati</taxon>
        <taxon>Pseudomonadota</taxon>
        <taxon>Gammaproteobacteria</taxon>
        <taxon>Moraxellales</taxon>
        <taxon>Moraxellaceae</taxon>
        <taxon>Psychrobacter</taxon>
    </lineage>
</organism>
<dbReference type="GO" id="GO:0004364">
    <property type="term" value="F:glutathione transferase activity"/>
    <property type="evidence" value="ECO:0007669"/>
    <property type="project" value="UniProtKB-EC"/>
</dbReference>
<protein>
    <submittedName>
        <fullName evidence="4">Glutathione S-transferase</fullName>
        <ecNumber evidence="4">2.5.1.18</ecNumber>
    </submittedName>
</protein>
<dbReference type="SFLD" id="SFLDG01150">
    <property type="entry name" value="Main.1:_Beta-like"/>
    <property type="match status" value="1"/>
</dbReference>
<dbReference type="Pfam" id="PF00043">
    <property type="entry name" value="GST_C"/>
    <property type="match status" value="1"/>
</dbReference>
<dbReference type="AlphaFoldDB" id="A0A6N7BVB7"/>
<gene>
    <name evidence="4" type="ORF">FQV37_1183</name>
</gene>
<dbReference type="InterPro" id="IPR010987">
    <property type="entry name" value="Glutathione-S-Trfase_C-like"/>
</dbReference>
<feature type="domain" description="GST C-terminal" evidence="3">
    <location>
        <begin position="100"/>
        <end position="222"/>
    </location>
</feature>
<dbReference type="EMBL" id="VZIZ01000021">
    <property type="protein sequence ID" value="KAF0568318.1"/>
    <property type="molecule type" value="Genomic_DNA"/>
</dbReference>
<keyword evidence="4" id="KW-0808">Transferase</keyword>
<evidence type="ECO:0000259" key="2">
    <source>
        <dbReference type="PROSITE" id="PS50404"/>
    </source>
</evidence>
<dbReference type="EC" id="2.5.1.18" evidence="4"/>
<name>A0A6N7BVB7_9GAMM</name>
<accession>A0A6N7BVB7</accession>
<dbReference type="SFLD" id="SFLDG00358">
    <property type="entry name" value="Main_(cytGST)"/>
    <property type="match status" value="1"/>
</dbReference>
<dbReference type="CDD" id="cd03057">
    <property type="entry name" value="GST_N_Beta"/>
    <property type="match status" value="1"/>
</dbReference>
<dbReference type="RefSeq" id="WP_160022618.1">
    <property type="nucleotide sequence ID" value="NZ_VZIZ01000021.1"/>
</dbReference>
<dbReference type="SUPFAM" id="SSF52833">
    <property type="entry name" value="Thioredoxin-like"/>
    <property type="match status" value="1"/>
</dbReference>
<evidence type="ECO:0000313" key="5">
    <source>
        <dbReference type="Proteomes" id="UP000471465"/>
    </source>
</evidence>
<feature type="domain" description="GST N-terminal" evidence="2">
    <location>
        <begin position="13"/>
        <end position="94"/>
    </location>
</feature>
<dbReference type="Pfam" id="PF02798">
    <property type="entry name" value="GST_N"/>
    <property type="match status" value="1"/>
</dbReference>
<dbReference type="Gene3D" id="1.20.1050.10">
    <property type="match status" value="1"/>
</dbReference>
<dbReference type="InterPro" id="IPR004045">
    <property type="entry name" value="Glutathione_S-Trfase_N"/>
</dbReference>
<dbReference type="SUPFAM" id="SSF47616">
    <property type="entry name" value="GST C-terminal domain-like"/>
    <property type="match status" value="1"/>
</dbReference>
<dbReference type="PROSITE" id="PS50404">
    <property type="entry name" value="GST_NTER"/>
    <property type="match status" value="1"/>
</dbReference>